<dbReference type="Proteomes" id="UP000039046">
    <property type="component" value="Unassembled WGS sequence"/>
</dbReference>
<keyword evidence="3" id="KW-1185">Reference proteome</keyword>
<dbReference type="PANTHER" id="PTHR31896:SF64">
    <property type="entry name" value="TRICHOTHECENE 3-O-ACETYLTRANSFERASE"/>
    <property type="match status" value="1"/>
</dbReference>
<dbReference type="OrthoDB" id="1862401at2759"/>
<reference evidence="2 3" key="1">
    <citation type="journal article" date="2015" name="Genome Announc.">
        <title>Draft Genome Sequence and Gene Annotation of the Entomopathogenic Fungus Verticillium hemipterigenum.</title>
        <authorList>
            <person name="Horn F."/>
            <person name="Habel A."/>
            <person name="Scharf D.H."/>
            <person name="Dworschak J."/>
            <person name="Brakhage A.A."/>
            <person name="Guthke R."/>
            <person name="Hertweck C."/>
            <person name="Linde J."/>
        </authorList>
    </citation>
    <scope>NUCLEOTIDE SEQUENCE [LARGE SCALE GENOMIC DNA]</scope>
</reference>
<protein>
    <recommendedName>
        <fullName evidence="4">Trichothecene 3-O-acetyltransferase</fullName>
    </recommendedName>
</protein>
<gene>
    <name evidence="2" type="ORF">VHEMI08264</name>
</gene>
<dbReference type="InterPro" id="IPR051283">
    <property type="entry name" value="Sec_Metabolite_Acyltrans"/>
</dbReference>
<dbReference type="HOGENOM" id="CLU_026450_1_0_1"/>
<dbReference type="STRING" id="1531966.A0A0A1T655"/>
<dbReference type="PANTHER" id="PTHR31896">
    <property type="entry name" value="FAMILY REGULATORY PROTEIN, PUTATIVE (AFU_ORTHOLOGUE AFUA_3G14730)-RELATED"/>
    <property type="match status" value="1"/>
</dbReference>
<evidence type="ECO:0000256" key="1">
    <source>
        <dbReference type="ARBA" id="ARBA00022679"/>
    </source>
</evidence>
<dbReference type="GO" id="GO:0016740">
    <property type="term" value="F:transferase activity"/>
    <property type="evidence" value="ECO:0007669"/>
    <property type="project" value="UniProtKB-KW"/>
</dbReference>
<dbReference type="InterPro" id="IPR023213">
    <property type="entry name" value="CAT-like_dom_sf"/>
</dbReference>
<organism evidence="2 3">
    <name type="scientific">[Torrubiella] hemipterigena</name>
    <dbReference type="NCBI Taxonomy" id="1531966"/>
    <lineage>
        <taxon>Eukaryota</taxon>
        <taxon>Fungi</taxon>
        <taxon>Dikarya</taxon>
        <taxon>Ascomycota</taxon>
        <taxon>Pezizomycotina</taxon>
        <taxon>Sordariomycetes</taxon>
        <taxon>Hypocreomycetidae</taxon>
        <taxon>Hypocreales</taxon>
        <taxon>Clavicipitaceae</taxon>
        <taxon>Clavicipitaceae incertae sedis</taxon>
        <taxon>'Torrubiella' clade</taxon>
    </lineage>
</organism>
<name>A0A0A1T655_9HYPO</name>
<evidence type="ECO:0000313" key="3">
    <source>
        <dbReference type="Proteomes" id="UP000039046"/>
    </source>
</evidence>
<accession>A0A0A1T655</accession>
<evidence type="ECO:0008006" key="4">
    <source>
        <dbReference type="Google" id="ProtNLM"/>
    </source>
</evidence>
<proteinExistence type="predicted"/>
<keyword evidence="1" id="KW-0808">Transferase</keyword>
<evidence type="ECO:0000313" key="2">
    <source>
        <dbReference type="EMBL" id="CEJ92626.1"/>
    </source>
</evidence>
<sequence length="469" mass="51515">MAKHWTLGPLDDIMPDIDNCILLCFSVPGSLHSRAAQILTQAYVRLLSENPMLGGRVITSDSPDLRPGKKILRASDTRPHLDIVDGYSTIGMSYQELKRMGMPRKFLPASLIVPSRDTEDPAARWSTSMRATFVPGGCFLAFNTSHVLMDGTSILHFVRVMAAHATAISQNSPAQASCRFSTTAADIASINPPVVPGQYGSLKGNASSWHMLGLDYRPKEVSSAVLAAKLAPVTPVTRLYLFDRTSLSKLKDHCLHNGYEHERISTVDALTALLWRCVMRARAGSDRDASSLMMPMDIRKLLTPAVSDEYLGNSVIYSITNSTVGYISDGSNLPLGVVAQLISASRQSSQRREVLSETLQLAASMPDVSNLGLVYPTWLGNDLVVSSLYSHPFCEITWGSTFGEHNTPDFFRFPDGIFDGLCFILPRGKDGSVEVQLTMDEKHIDAFESDHEFASYRAGDKMRHLKAKL</sequence>
<dbReference type="EMBL" id="CDHN01000005">
    <property type="protein sequence ID" value="CEJ92626.1"/>
    <property type="molecule type" value="Genomic_DNA"/>
</dbReference>
<dbReference type="Pfam" id="PF02458">
    <property type="entry name" value="Transferase"/>
    <property type="match status" value="1"/>
</dbReference>
<dbReference type="AlphaFoldDB" id="A0A0A1T655"/>
<dbReference type="Gene3D" id="3.30.559.10">
    <property type="entry name" value="Chloramphenicol acetyltransferase-like domain"/>
    <property type="match status" value="2"/>
</dbReference>